<dbReference type="SUPFAM" id="SSF63862">
    <property type="entry name" value="Thiamin pyrophosphokinase, substrate-binding domain"/>
    <property type="match status" value="1"/>
</dbReference>
<dbReference type="SUPFAM" id="SSF63999">
    <property type="entry name" value="Thiamin pyrophosphokinase, catalytic domain"/>
    <property type="match status" value="1"/>
</dbReference>
<dbReference type="RefSeq" id="WP_127734675.1">
    <property type="nucleotide sequence ID" value="NZ_CP196002.1"/>
</dbReference>
<dbReference type="GO" id="GO:0016301">
    <property type="term" value="F:kinase activity"/>
    <property type="evidence" value="ECO:0007669"/>
    <property type="project" value="UniProtKB-KW"/>
</dbReference>
<dbReference type="CDD" id="cd07995">
    <property type="entry name" value="TPK"/>
    <property type="match status" value="1"/>
</dbReference>
<sequence length="215" mass="24195">MIFNIMAAGPTAYIPPLDKFLQEDSKWIGVDRGALYLMKRNIPILASFGDFDSVNDTEREQINSYSDEVKLFKPEKDETDMELAINWAISKGVKKIRVFGATGGRMDHTFANLQLLLKYVTESPQVDVEIIDEKNTVTIAKAGSYKLKKEEAMPYVSFFPYGAKIIGLTLEGFKYPLIDRDLPVSSALCISNEIIEEYGTFSFVSGILMVIRSHD</sequence>
<protein>
    <recommendedName>
        <fullName evidence="5">Thiamine diphosphokinase</fullName>
        <ecNumber evidence="5">2.7.6.2</ecNumber>
    </recommendedName>
</protein>
<dbReference type="InterPro" id="IPR053149">
    <property type="entry name" value="TPK"/>
</dbReference>
<dbReference type="InterPro" id="IPR036371">
    <property type="entry name" value="TPK_B1-bd_sf"/>
</dbReference>
<dbReference type="InterPro" id="IPR036759">
    <property type="entry name" value="TPK_catalytic_sf"/>
</dbReference>
<evidence type="ECO:0000256" key="5">
    <source>
        <dbReference type="NCBIfam" id="TIGR01378"/>
    </source>
</evidence>
<dbReference type="GO" id="GO:0009229">
    <property type="term" value="P:thiamine diphosphate biosynthetic process"/>
    <property type="evidence" value="ECO:0007669"/>
    <property type="project" value="InterPro"/>
</dbReference>
<evidence type="ECO:0000256" key="4">
    <source>
        <dbReference type="ARBA" id="ARBA00022840"/>
    </source>
</evidence>
<dbReference type="SMART" id="SM00983">
    <property type="entry name" value="TPK_B1_binding"/>
    <property type="match status" value="1"/>
</dbReference>
<evidence type="ECO:0000313" key="8">
    <source>
        <dbReference type="Proteomes" id="UP000288024"/>
    </source>
</evidence>
<dbReference type="Pfam" id="PF04265">
    <property type="entry name" value="TPK_B1_binding"/>
    <property type="match status" value="1"/>
</dbReference>
<comment type="caution">
    <text evidence="7">The sequence shown here is derived from an EMBL/GenBank/DDBJ whole genome shotgun (WGS) entry which is preliminary data.</text>
</comment>
<dbReference type="GO" id="GO:0030975">
    <property type="term" value="F:thiamine binding"/>
    <property type="evidence" value="ECO:0007669"/>
    <property type="project" value="InterPro"/>
</dbReference>
<organism evidence="7 8">
    <name type="scientific">Niallia taxi</name>
    <dbReference type="NCBI Taxonomy" id="2499688"/>
    <lineage>
        <taxon>Bacteria</taxon>
        <taxon>Bacillati</taxon>
        <taxon>Bacillota</taxon>
        <taxon>Bacilli</taxon>
        <taxon>Bacillales</taxon>
        <taxon>Bacillaceae</taxon>
        <taxon>Niallia</taxon>
    </lineage>
</organism>
<keyword evidence="2" id="KW-0547">Nucleotide-binding</keyword>
<dbReference type="EC" id="2.7.6.2" evidence="5"/>
<keyword evidence="8" id="KW-1185">Reference proteome</keyword>
<keyword evidence="3 7" id="KW-0418">Kinase</keyword>
<dbReference type="GeneID" id="87615288"/>
<dbReference type="EMBL" id="RZTZ01000001">
    <property type="protein sequence ID" value="RVT67143.1"/>
    <property type="molecule type" value="Genomic_DNA"/>
</dbReference>
<keyword evidence="1 7" id="KW-0808">Transferase</keyword>
<keyword evidence="4" id="KW-0067">ATP-binding</keyword>
<accession>A0A3S3SMU0</accession>
<dbReference type="Pfam" id="PF04263">
    <property type="entry name" value="TPK_catalytic"/>
    <property type="match status" value="1"/>
</dbReference>
<dbReference type="NCBIfam" id="TIGR01378">
    <property type="entry name" value="thi_PPkinase"/>
    <property type="match status" value="1"/>
</dbReference>
<name>A0A3S3SMU0_9BACI</name>
<evidence type="ECO:0000256" key="3">
    <source>
        <dbReference type="ARBA" id="ARBA00022777"/>
    </source>
</evidence>
<dbReference type="InterPro" id="IPR006282">
    <property type="entry name" value="Thi_PPkinase"/>
</dbReference>
<dbReference type="PANTHER" id="PTHR41299:SF1">
    <property type="entry name" value="THIAMINE PYROPHOSPHOKINASE"/>
    <property type="match status" value="1"/>
</dbReference>
<dbReference type="AlphaFoldDB" id="A0A3S3SMU0"/>
<evidence type="ECO:0000256" key="2">
    <source>
        <dbReference type="ARBA" id="ARBA00022741"/>
    </source>
</evidence>
<evidence type="ECO:0000259" key="6">
    <source>
        <dbReference type="SMART" id="SM00983"/>
    </source>
</evidence>
<proteinExistence type="predicted"/>
<dbReference type="InterPro" id="IPR007371">
    <property type="entry name" value="TPK_catalytic"/>
</dbReference>
<dbReference type="InterPro" id="IPR007373">
    <property type="entry name" value="Thiamin_PyroPKinase_B1-bd"/>
</dbReference>
<dbReference type="GO" id="GO:0005524">
    <property type="term" value="F:ATP binding"/>
    <property type="evidence" value="ECO:0007669"/>
    <property type="project" value="UniProtKB-KW"/>
</dbReference>
<evidence type="ECO:0000313" key="7">
    <source>
        <dbReference type="EMBL" id="RVT67143.1"/>
    </source>
</evidence>
<dbReference type="Proteomes" id="UP000288024">
    <property type="component" value="Unassembled WGS sequence"/>
</dbReference>
<feature type="domain" description="Thiamin pyrophosphokinase thiamin-binding" evidence="6">
    <location>
        <begin position="143"/>
        <end position="209"/>
    </location>
</feature>
<evidence type="ECO:0000256" key="1">
    <source>
        <dbReference type="ARBA" id="ARBA00022679"/>
    </source>
</evidence>
<dbReference type="Gene3D" id="3.40.50.10240">
    <property type="entry name" value="Thiamin pyrophosphokinase, catalytic domain"/>
    <property type="match status" value="1"/>
</dbReference>
<dbReference type="GO" id="GO:0006772">
    <property type="term" value="P:thiamine metabolic process"/>
    <property type="evidence" value="ECO:0007669"/>
    <property type="project" value="UniProtKB-UniRule"/>
</dbReference>
<dbReference type="GO" id="GO:0004788">
    <property type="term" value="F:thiamine diphosphokinase activity"/>
    <property type="evidence" value="ECO:0007669"/>
    <property type="project" value="UniProtKB-UniRule"/>
</dbReference>
<reference evidence="7 8" key="1">
    <citation type="submission" date="2019-01" db="EMBL/GenBank/DDBJ databases">
        <title>Bacillus sp. M5HDSG1-1, whole genome shotgun sequence.</title>
        <authorList>
            <person name="Tuo L."/>
        </authorList>
    </citation>
    <scope>NUCLEOTIDE SEQUENCE [LARGE SCALE GENOMIC DNA]</scope>
    <source>
        <strain evidence="7 8">M5HDSG1-1</strain>
    </source>
</reference>
<gene>
    <name evidence="7" type="ORF">EM808_01300</name>
</gene>
<dbReference type="PANTHER" id="PTHR41299">
    <property type="entry name" value="THIAMINE PYROPHOSPHOKINASE"/>
    <property type="match status" value="1"/>
</dbReference>